<dbReference type="Pfam" id="PF13376">
    <property type="entry name" value="OmdA"/>
    <property type="match status" value="1"/>
</dbReference>
<gene>
    <name evidence="1" type="ORF">H9650_10475</name>
</gene>
<proteinExistence type="predicted"/>
<dbReference type="Proteomes" id="UP000640786">
    <property type="component" value="Unassembled WGS sequence"/>
</dbReference>
<organism evidence="1 2">
    <name type="scientific">Psychrobacillus faecigallinarum</name>
    <dbReference type="NCBI Taxonomy" id="2762235"/>
    <lineage>
        <taxon>Bacteria</taxon>
        <taxon>Bacillati</taxon>
        <taxon>Bacillota</taxon>
        <taxon>Bacilli</taxon>
        <taxon>Bacillales</taxon>
        <taxon>Bacillaceae</taxon>
        <taxon>Psychrobacillus</taxon>
    </lineage>
</organism>
<evidence type="ECO:0000313" key="1">
    <source>
        <dbReference type="EMBL" id="MBD7944540.1"/>
    </source>
</evidence>
<comment type="caution">
    <text evidence="1">The sequence shown here is derived from an EMBL/GenBank/DDBJ whole genome shotgun (WGS) entry which is preliminary data.</text>
</comment>
<keyword evidence="2" id="KW-1185">Reference proteome</keyword>
<name>A0ABR8RA40_9BACI</name>
<protein>
    <submittedName>
        <fullName evidence="1">YdeI/OmpD-associated family protein</fullName>
    </submittedName>
</protein>
<dbReference type="RefSeq" id="WP_144536277.1">
    <property type="nucleotide sequence ID" value="NZ_JACSQO010000004.1"/>
</dbReference>
<accession>A0ABR8RA40</accession>
<reference evidence="1 2" key="1">
    <citation type="submission" date="2020-08" db="EMBL/GenBank/DDBJ databases">
        <title>A Genomic Blueprint of the Chicken Gut Microbiome.</title>
        <authorList>
            <person name="Gilroy R."/>
            <person name="Ravi A."/>
            <person name="Getino M."/>
            <person name="Pursley I."/>
            <person name="Horton D.L."/>
            <person name="Alikhan N.-F."/>
            <person name="Baker D."/>
            <person name="Gharbi K."/>
            <person name="Hall N."/>
            <person name="Watson M."/>
            <person name="Adriaenssens E.M."/>
            <person name="Foster-Nyarko E."/>
            <person name="Jarju S."/>
            <person name="Secka A."/>
            <person name="Antonio M."/>
            <person name="Oren A."/>
            <person name="Chaudhuri R."/>
            <person name="La Ragione R.M."/>
            <person name="Hildebrand F."/>
            <person name="Pallen M.J."/>
        </authorList>
    </citation>
    <scope>NUCLEOTIDE SEQUENCE [LARGE SCALE GENOMIC DNA]</scope>
    <source>
        <strain evidence="1 2">Sa2BUA9</strain>
    </source>
</reference>
<dbReference type="EMBL" id="JACSQO010000004">
    <property type="protein sequence ID" value="MBD7944540.1"/>
    <property type="molecule type" value="Genomic_DNA"/>
</dbReference>
<sequence length="189" mass="22665">MEINNLIRVSTRQGLRDWLELNSNKETFCWVLVSMTEQSGDILYLDAVEEALCFGWIDGTKKKISDTELAQRLSKRKEKSNWTELNKERVRRLEKLGLMKEEGLRILPDMQPESFTINIEIETCLKKEEQLYQNFVNFPELYRRIRIDTIQSYKNEPVIFNKRLDKFIENTRENKMYGQWNDNGRLINY</sequence>
<evidence type="ECO:0000313" key="2">
    <source>
        <dbReference type="Proteomes" id="UP000640786"/>
    </source>
</evidence>